<evidence type="ECO:0000256" key="2">
    <source>
        <dbReference type="ARBA" id="ARBA00004922"/>
    </source>
</evidence>
<dbReference type="PANTHER" id="PTHR11742">
    <property type="entry name" value="MANNOSYL-OLIGOSACCHARIDE ALPHA-1,2-MANNOSIDASE-RELATED"/>
    <property type="match status" value="1"/>
</dbReference>
<dbReference type="PANTHER" id="PTHR11742:SF49">
    <property type="entry name" value="ALPHA-1,2-MANNOSIDASE"/>
    <property type="match status" value="1"/>
</dbReference>
<reference evidence="10" key="1">
    <citation type="submission" date="2022-07" db="EMBL/GenBank/DDBJ databases">
        <title>Fungi with potential for degradation of polypropylene.</title>
        <authorList>
            <person name="Gostincar C."/>
        </authorList>
    </citation>
    <scope>NUCLEOTIDE SEQUENCE</scope>
    <source>
        <strain evidence="10">EXF-13308</strain>
    </source>
</reference>
<dbReference type="PRINTS" id="PR00747">
    <property type="entry name" value="GLYHDRLASE47"/>
</dbReference>
<comment type="cofactor">
    <cofactor evidence="1 7">
        <name>Ca(2+)</name>
        <dbReference type="ChEBI" id="CHEBI:29108"/>
    </cofactor>
</comment>
<accession>A0AA38VUN4</accession>
<protein>
    <recommendedName>
        <fullName evidence="9">alpha-1,2-Mannosidase</fullName>
        <ecNumber evidence="9">3.2.1.-</ecNumber>
    </recommendedName>
</protein>
<dbReference type="InterPro" id="IPR012341">
    <property type="entry name" value="6hp_glycosidase-like_sf"/>
</dbReference>
<proteinExistence type="inferred from homology"/>
<feature type="active site" evidence="6">
    <location>
        <position position="501"/>
    </location>
</feature>
<dbReference type="GO" id="GO:0005975">
    <property type="term" value="P:carbohydrate metabolic process"/>
    <property type="evidence" value="ECO:0007669"/>
    <property type="project" value="InterPro"/>
</dbReference>
<dbReference type="InterPro" id="IPR001382">
    <property type="entry name" value="Glyco_hydro_47"/>
</dbReference>
<evidence type="ECO:0000313" key="10">
    <source>
        <dbReference type="EMBL" id="KAJ9148563.1"/>
    </source>
</evidence>
<keyword evidence="5 8" id="KW-1015">Disulfide bond</keyword>
<comment type="pathway">
    <text evidence="2">Protein modification; protein glycosylation.</text>
</comment>
<sequence length="598" mass="67315">MATRVSALVKRKLALVALLLVFVIFFVSQNKLRAQQIPLNAPGHFNTGKSSWTSRPLHYPVDRQSARSLPSPIPQLIPKIQYAFGTENSTARNTRLDRLQNVKSNFTHAWDGYKQHAWMSDELKPLSGGSHNPFGGWAATLVDTLDTLWIMGLDTEFDQAVRAIEQIDFSSSSLEEINVFETTIRYLGGFLAAYDLSGGKYPSLLRKAVELGDMLYVAFDTPNHLPITRWKLQDARNPAIHQTAQETVLVAEIGSLTLEFTRLSQLSGNPKYYDAVQRIMDVFASQQDDTKIPGMWPIAVNAKKANFTEYGMFTIGGMADSLYEYLPKEYLLLGGGSQQYRDLYIKALSVMKKAIFFRPMTKEGSDILLPGNVASDGTKLPSGLRIEPKVQHLGCFAGGMVGLAARAFSLPQDLTLARQLVEGCLWAYENSASGIMPESMFTTNCPTLDICDWDETLWHKDLRTRHPEEGQSPDIRATISKSRLTPGITKIEDRRYILRPEAIESVFILYRLTGDETLMDRAWNMFQTIVKYTQTGIAHAALDDCVAEHPEATRADRMESFWLAETLKYFYLIFESPDVVSLDEYVLNTEAHPLRRPK</sequence>
<gene>
    <name evidence="10" type="ORF">NKR23_g4903</name>
</gene>
<dbReference type="GO" id="GO:0004571">
    <property type="term" value="F:mannosyl-oligosaccharide 1,2-alpha-mannosidase activity"/>
    <property type="evidence" value="ECO:0007669"/>
    <property type="project" value="InterPro"/>
</dbReference>
<evidence type="ECO:0000256" key="1">
    <source>
        <dbReference type="ARBA" id="ARBA00001913"/>
    </source>
</evidence>
<dbReference type="GO" id="GO:0005783">
    <property type="term" value="C:endoplasmic reticulum"/>
    <property type="evidence" value="ECO:0007669"/>
    <property type="project" value="TreeGrafter"/>
</dbReference>
<feature type="active site" description="Proton donor" evidence="6">
    <location>
        <position position="438"/>
    </location>
</feature>
<dbReference type="AlphaFoldDB" id="A0AA38VUN4"/>
<dbReference type="SUPFAM" id="SSF48225">
    <property type="entry name" value="Seven-hairpin glycosidases"/>
    <property type="match status" value="1"/>
</dbReference>
<dbReference type="FunFam" id="1.50.10.10:FF:000037">
    <property type="entry name" value="alpha-1,2-Mannosidase"/>
    <property type="match status" value="1"/>
</dbReference>
<evidence type="ECO:0000256" key="4">
    <source>
        <dbReference type="ARBA" id="ARBA00022801"/>
    </source>
</evidence>
<evidence type="ECO:0000256" key="7">
    <source>
        <dbReference type="PIRSR" id="PIRSR601382-2"/>
    </source>
</evidence>
<feature type="active site" description="Proton donor" evidence="6">
    <location>
        <position position="181"/>
    </location>
</feature>
<keyword evidence="4 9" id="KW-0378">Hydrolase</keyword>
<dbReference type="GO" id="GO:0016020">
    <property type="term" value="C:membrane"/>
    <property type="evidence" value="ECO:0007669"/>
    <property type="project" value="InterPro"/>
</dbReference>
<feature type="binding site" evidence="7">
    <location>
        <position position="589"/>
    </location>
    <ligand>
        <name>Ca(2+)</name>
        <dbReference type="ChEBI" id="CHEBI:29108"/>
    </ligand>
</feature>
<dbReference type="Gene3D" id="1.50.10.10">
    <property type="match status" value="1"/>
</dbReference>
<comment type="caution">
    <text evidence="10">The sequence shown here is derived from an EMBL/GenBank/DDBJ whole genome shotgun (WGS) entry which is preliminary data.</text>
</comment>
<keyword evidence="7" id="KW-0479">Metal-binding</keyword>
<dbReference type="Proteomes" id="UP001174694">
    <property type="component" value="Unassembled WGS sequence"/>
</dbReference>
<comment type="similarity">
    <text evidence="3 9">Belongs to the glycosyl hydrolase 47 family.</text>
</comment>
<dbReference type="GO" id="GO:0005509">
    <property type="term" value="F:calcium ion binding"/>
    <property type="evidence" value="ECO:0007669"/>
    <property type="project" value="InterPro"/>
</dbReference>
<keyword evidence="7" id="KW-0106">Calcium</keyword>
<dbReference type="InterPro" id="IPR050749">
    <property type="entry name" value="Glycosyl_Hydrolase_47"/>
</dbReference>
<keyword evidence="9" id="KW-0326">Glycosidase</keyword>
<feature type="active site" evidence="6">
    <location>
        <position position="320"/>
    </location>
</feature>
<dbReference type="GO" id="GO:0036503">
    <property type="term" value="P:ERAD pathway"/>
    <property type="evidence" value="ECO:0007669"/>
    <property type="project" value="UniProtKB-ARBA"/>
</dbReference>
<evidence type="ECO:0000313" key="11">
    <source>
        <dbReference type="Proteomes" id="UP001174694"/>
    </source>
</evidence>
<evidence type="ECO:0000256" key="6">
    <source>
        <dbReference type="PIRSR" id="PIRSR601382-1"/>
    </source>
</evidence>
<dbReference type="InterPro" id="IPR036026">
    <property type="entry name" value="Seven-hairpin_glycosidases"/>
</dbReference>
<evidence type="ECO:0000256" key="3">
    <source>
        <dbReference type="ARBA" id="ARBA00007658"/>
    </source>
</evidence>
<evidence type="ECO:0000256" key="8">
    <source>
        <dbReference type="PIRSR" id="PIRSR601382-3"/>
    </source>
</evidence>
<dbReference type="Pfam" id="PF01532">
    <property type="entry name" value="Glyco_hydro_47"/>
    <property type="match status" value="1"/>
</dbReference>
<feature type="disulfide bond" evidence="8">
    <location>
        <begin position="395"/>
        <end position="424"/>
    </location>
</feature>
<evidence type="ECO:0000256" key="5">
    <source>
        <dbReference type="ARBA" id="ARBA00023157"/>
    </source>
</evidence>
<keyword evidence="11" id="KW-1185">Reference proteome</keyword>
<organism evidence="10 11">
    <name type="scientific">Pleurostoma richardsiae</name>
    <dbReference type="NCBI Taxonomy" id="41990"/>
    <lineage>
        <taxon>Eukaryota</taxon>
        <taxon>Fungi</taxon>
        <taxon>Dikarya</taxon>
        <taxon>Ascomycota</taxon>
        <taxon>Pezizomycotina</taxon>
        <taxon>Sordariomycetes</taxon>
        <taxon>Sordariomycetidae</taxon>
        <taxon>Calosphaeriales</taxon>
        <taxon>Pleurostomataceae</taxon>
        <taxon>Pleurostoma</taxon>
    </lineage>
</organism>
<dbReference type="EMBL" id="JANBVO010000012">
    <property type="protein sequence ID" value="KAJ9148563.1"/>
    <property type="molecule type" value="Genomic_DNA"/>
</dbReference>
<name>A0AA38VUN4_9PEZI</name>
<dbReference type="EC" id="3.2.1.-" evidence="9"/>
<evidence type="ECO:0000256" key="9">
    <source>
        <dbReference type="RuleBase" id="RU361193"/>
    </source>
</evidence>